<dbReference type="EMBL" id="MU151333">
    <property type="protein sequence ID" value="KAF9444979.1"/>
    <property type="molecule type" value="Genomic_DNA"/>
</dbReference>
<name>A0A9P5X5K8_9AGAR</name>
<dbReference type="OrthoDB" id="3262196at2759"/>
<feature type="non-terminal residue" evidence="1">
    <location>
        <position position="1"/>
    </location>
</feature>
<gene>
    <name evidence="1" type="ORF">P691DRAFT_762905</name>
</gene>
<evidence type="ECO:0000313" key="2">
    <source>
        <dbReference type="Proteomes" id="UP000807342"/>
    </source>
</evidence>
<organism evidence="1 2">
    <name type="scientific">Macrolepiota fuliginosa MF-IS2</name>
    <dbReference type="NCBI Taxonomy" id="1400762"/>
    <lineage>
        <taxon>Eukaryota</taxon>
        <taxon>Fungi</taxon>
        <taxon>Dikarya</taxon>
        <taxon>Basidiomycota</taxon>
        <taxon>Agaricomycotina</taxon>
        <taxon>Agaricomycetes</taxon>
        <taxon>Agaricomycetidae</taxon>
        <taxon>Agaricales</taxon>
        <taxon>Agaricineae</taxon>
        <taxon>Agaricaceae</taxon>
        <taxon>Macrolepiota</taxon>
    </lineage>
</organism>
<sequence>IELYLRNGFENILRRRDIPLKSQWPSDDDIQTLVKASNGLFIYAATALRDVDQAGSLEEALRAVCATTSNVADDPPFAGLDAFYTSIMRRIPLKALTTVLLLCELLCNGVAYAGGNQVGVILWSNLSTLSEIEFRAAYNHLSAVLYIRDHSDSFDSTQFGDTNRPFQHADPAAIEELRDHICSKLGGSIYFYHKSFFDFLCDPTRSDTFCVWSSPTLNAYYKHLLEVLVKYEESYSFRGSGEV</sequence>
<accession>A0A9P5X5K8</accession>
<proteinExistence type="predicted"/>
<dbReference type="AlphaFoldDB" id="A0A9P5X5K8"/>
<keyword evidence="2" id="KW-1185">Reference proteome</keyword>
<dbReference type="Proteomes" id="UP000807342">
    <property type="component" value="Unassembled WGS sequence"/>
</dbReference>
<protein>
    <submittedName>
        <fullName evidence="1">Uncharacterized protein</fullName>
    </submittedName>
</protein>
<reference evidence="1" key="1">
    <citation type="submission" date="2020-11" db="EMBL/GenBank/DDBJ databases">
        <authorList>
            <consortium name="DOE Joint Genome Institute"/>
            <person name="Ahrendt S."/>
            <person name="Riley R."/>
            <person name="Andreopoulos W."/>
            <person name="Labutti K."/>
            <person name="Pangilinan J."/>
            <person name="Ruiz-Duenas F.J."/>
            <person name="Barrasa J.M."/>
            <person name="Sanchez-Garcia M."/>
            <person name="Camarero S."/>
            <person name="Miyauchi S."/>
            <person name="Serrano A."/>
            <person name="Linde D."/>
            <person name="Babiker R."/>
            <person name="Drula E."/>
            <person name="Ayuso-Fernandez I."/>
            <person name="Pacheco R."/>
            <person name="Padilla G."/>
            <person name="Ferreira P."/>
            <person name="Barriuso J."/>
            <person name="Kellner H."/>
            <person name="Castanera R."/>
            <person name="Alfaro M."/>
            <person name="Ramirez L."/>
            <person name="Pisabarro A.G."/>
            <person name="Kuo A."/>
            <person name="Tritt A."/>
            <person name="Lipzen A."/>
            <person name="He G."/>
            <person name="Yan M."/>
            <person name="Ng V."/>
            <person name="Cullen D."/>
            <person name="Martin F."/>
            <person name="Rosso M.-N."/>
            <person name="Henrissat B."/>
            <person name="Hibbett D."/>
            <person name="Martinez A.T."/>
            <person name="Grigoriev I.V."/>
        </authorList>
    </citation>
    <scope>NUCLEOTIDE SEQUENCE</scope>
    <source>
        <strain evidence="1">MF-IS2</strain>
    </source>
</reference>
<evidence type="ECO:0000313" key="1">
    <source>
        <dbReference type="EMBL" id="KAF9444979.1"/>
    </source>
</evidence>
<comment type="caution">
    <text evidence="1">The sequence shown here is derived from an EMBL/GenBank/DDBJ whole genome shotgun (WGS) entry which is preliminary data.</text>
</comment>